<evidence type="ECO:0000259" key="4">
    <source>
        <dbReference type="PROSITE" id="PS50197"/>
    </source>
</evidence>
<dbReference type="RefSeq" id="XP_002770647.1">
    <property type="nucleotide sequence ID" value="XM_002770601.1"/>
</dbReference>
<dbReference type="SMART" id="SM00320">
    <property type="entry name" value="WD40"/>
    <property type="match status" value="2"/>
</dbReference>
<dbReference type="SUPFAM" id="SSF50978">
    <property type="entry name" value="WD40 repeat-like"/>
    <property type="match status" value="1"/>
</dbReference>
<feature type="domain" description="BEACH-type PH" evidence="5">
    <location>
        <begin position="1507"/>
        <end position="1639"/>
    </location>
</feature>
<dbReference type="PANTHER" id="PTHR13743">
    <property type="entry name" value="BEIGE/BEACH-RELATED"/>
    <property type="match status" value="1"/>
</dbReference>
<protein>
    <submittedName>
        <fullName evidence="6">DEHA2G15576p</fullName>
    </submittedName>
</protein>
<dbReference type="PROSITE" id="PS50197">
    <property type="entry name" value="BEACH"/>
    <property type="match status" value="1"/>
</dbReference>
<dbReference type="Gene3D" id="2.130.10.10">
    <property type="entry name" value="YVTN repeat-like/Quinoprotein amine dehydrogenase"/>
    <property type="match status" value="1"/>
</dbReference>
<dbReference type="VEuPathDB" id="FungiDB:DEHA2G15576g"/>
<feature type="repeat" description="WD" evidence="3">
    <location>
        <begin position="2099"/>
        <end position="2140"/>
    </location>
</feature>
<gene>
    <name evidence="6" type="ordered locus">DEHA2G15576g</name>
</gene>
<evidence type="ECO:0000313" key="6">
    <source>
        <dbReference type="EMBL" id="CAR65980.1"/>
    </source>
</evidence>
<dbReference type="Gene3D" id="2.30.29.30">
    <property type="entry name" value="Pleckstrin-homology domain (PH domain)/Phosphotyrosine-binding domain (PTB)"/>
    <property type="match status" value="1"/>
</dbReference>
<dbReference type="InterPro" id="IPR023362">
    <property type="entry name" value="PH-BEACH_dom"/>
</dbReference>
<evidence type="ECO:0000256" key="1">
    <source>
        <dbReference type="ARBA" id="ARBA00022574"/>
    </source>
</evidence>
<keyword evidence="1 3" id="KW-0853">WD repeat</keyword>
<proteinExistence type="predicted"/>
<organism evidence="6 7">
    <name type="scientific">Debaryomyces hansenii (strain ATCC 36239 / CBS 767 / BCRC 21394 / JCM 1990 / NBRC 0083 / IGC 2968)</name>
    <name type="common">Yeast</name>
    <name type="synonym">Torulaspora hansenii</name>
    <dbReference type="NCBI Taxonomy" id="284592"/>
    <lineage>
        <taxon>Eukaryota</taxon>
        <taxon>Fungi</taxon>
        <taxon>Dikarya</taxon>
        <taxon>Ascomycota</taxon>
        <taxon>Saccharomycotina</taxon>
        <taxon>Pichiomycetes</taxon>
        <taxon>Debaryomycetaceae</taxon>
        <taxon>Debaryomyces</taxon>
    </lineage>
</organism>
<dbReference type="SUPFAM" id="SSF49899">
    <property type="entry name" value="Concanavalin A-like lectins/glucanases"/>
    <property type="match status" value="1"/>
</dbReference>
<reference evidence="6 7" key="1">
    <citation type="journal article" date="2004" name="Nature">
        <title>Genome evolution in yeasts.</title>
        <authorList>
            <consortium name="Genolevures"/>
            <person name="Dujon B."/>
            <person name="Sherman D."/>
            <person name="Fischer G."/>
            <person name="Durrens P."/>
            <person name="Casaregola S."/>
            <person name="Lafontaine I."/>
            <person name="de Montigny J."/>
            <person name="Marck C."/>
            <person name="Neuveglise C."/>
            <person name="Talla E."/>
            <person name="Goffard N."/>
            <person name="Frangeul L."/>
            <person name="Aigle M."/>
            <person name="Anthouard V."/>
            <person name="Babour A."/>
            <person name="Barbe V."/>
            <person name="Barnay S."/>
            <person name="Blanchin S."/>
            <person name="Beckerich J.M."/>
            <person name="Beyne E."/>
            <person name="Bleykasten C."/>
            <person name="Boisrame A."/>
            <person name="Boyer J."/>
            <person name="Cattolico L."/>
            <person name="Confanioleri F."/>
            <person name="de Daruvar A."/>
            <person name="Despons L."/>
            <person name="Fabre E."/>
            <person name="Fairhead C."/>
            <person name="Ferry-Dumazet H."/>
            <person name="Groppi A."/>
            <person name="Hantraye F."/>
            <person name="Hennequin C."/>
            <person name="Jauniaux N."/>
            <person name="Joyet P."/>
            <person name="Kachouri R."/>
            <person name="Kerrest A."/>
            <person name="Koszul R."/>
            <person name="Lemaire M."/>
            <person name="Lesur I."/>
            <person name="Ma L."/>
            <person name="Muller H."/>
            <person name="Nicaud J.M."/>
            <person name="Nikolski M."/>
            <person name="Oztas S."/>
            <person name="Ozier-Kalogeropoulos O."/>
            <person name="Pellenz S."/>
            <person name="Potier S."/>
            <person name="Richard G.F."/>
            <person name="Straub M.L."/>
            <person name="Suleau A."/>
            <person name="Swennene D."/>
            <person name="Tekaia F."/>
            <person name="Wesolowski-Louvel M."/>
            <person name="Westhof E."/>
            <person name="Wirth B."/>
            <person name="Zeniou-Meyer M."/>
            <person name="Zivanovic I."/>
            <person name="Bolotin-Fukuhara M."/>
            <person name="Thierry A."/>
            <person name="Bouchier C."/>
            <person name="Caudron B."/>
            <person name="Scarpelli C."/>
            <person name="Gaillardin C."/>
            <person name="Weissenbach J."/>
            <person name="Wincker P."/>
            <person name="Souciet J.L."/>
        </authorList>
    </citation>
    <scope>NUCLEOTIDE SEQUENCE [LARGE SCALE GENOMIC DNA]</scope>
    <source>
        <strain evidence="7">ATCC 36239 / CBS 767 / BCRC 21394 / JCM 1990 / NBRC 0083 / IGC 2968</strain>
    </source>
</reference>
<dbReference type="Gene3D" id="1.10.1540.10">
    <property type="entry name" value="BEACH domain"/>
    <property type="match status" value="1"/>
</dbReference>
<dbReference type="InterPro" id="IPR011993">
    <property type="entry name" value="PH-like_dom_sf"/>
</dbReference>
<dbReference type="HOGENOM" id="CLU_000175_3_0_1"/>
<evidence type="ECO:0000259" key="5">
    <source>
        <dbReference type="PROSITE" id="PS51783"/>
    </source>
</evidence>
<accession>B5RUT6</accession>
<dbReference type="InterPro" id="IPR000409">
    <property type="entry name" value="BEACH_dom"/>
</dbReference>
<dbReference type="CDD" id="cd06071">
    <property type="entry name" value="Beach"/>
    <property type="match status" value="1"/>
</dbReference>
<dbReference type="InterPro" id="IPR015943">
    <property type="entry name" value="WD40/YVTN_repeat-like_dom_sf"/>
</dbReference>
<dbReference type="EMBL" id="CR382139">
    <property type="protein sequence ID" value="CAR65980.1"/>
    <property type="molecule type" value="Genomic_DNA"/>
</dbReference>
<keyword evidence="2" id="KW-0677">Repeat</keyword>
<dbReference type="PROSITE" id="PS50294">
    <property type="entry name" value="WD_REPEATS_REGION"/>
    <property type="match status" value="1"/>
</dbReference>
<dbReference type="InterPro" id="IPR013320">
    <property type="entry name" value="ConA-like_dom_sf"/>
</dbReference>
<dbReference type="STRING" id="284592.B5RUT6"/>
<dbReference type="Gene3D" id="2.60.120.200">
    <property type="match status" value="1"/>
</dbReference>
<dbReference type="OMA" id="FEKDCES"/>
<dbReference type="FunCoup" id="B5RUT6">
    <property type="interactions" value="11"/>
</dbReference>
<dbReference type="InterPro" id="IPR036322">
    <property type="entry name" value="WD40_repeat_dom_sf"/>
</dbReference>
<dbReference type="InterPro" id="IPR050865">
    <property type="entry name" value="BEACH_Domain"/>
</dbReference>
<name>B5RUT6_DEBHA</name>
<dbReference type="FunFam" id="1.10.1540.10:FF:000002">
    <property type="entry name" value="WD repeat and FYVE domain containing 3"/>
    <property type="match status" value="1"/>
</dbReference>
<dbReference type="SUPFAM" id="SSF50729">
    <property type="entry name" value="PH domain-like"/>
    <property type="match status" value="1"/>
</dbReference>
<dbReference type="eggNOG" id="KOG1786">
    <property type="taxonomic scope" value="Eukaryota"/>
</dbReference>
<sequence length="2307" mass="264055">MSSTPSKDIHDDTNVEGFDKSEVNLINHLCEKILSGYTINKELLLKWQVELADTSHDSTELSTIIEEELVISYPIEMTICSVEKEDIEYFFDELNNLDEEVHHDFKIILYELFLYSVSLSYTIKIQMYRQDVHKLIAAEFLQLISTVELNSLFDCNVPSNLSQHGRLIIIFSEFGCDIDLLRKLMMPLYNEKINQCIKLVLLDLLNQLFTSYPCHFDFFVLNDFQNSAITIPFTGDLNSSKCLTIQSSFKINVSCMDNKFDDSSSTVTLFLLANSSGSNSSTLKVQLLNYNQFMIEIKNHQNGSRMQFSFNQILDLPTHDNQSYTHFALTYDSYTNLNLFINGEYSESIPCPELYKILNSWNKVYIGDEKSTLNHNNDELLIRNLTVLNVALSYEWVNFLYNLGLGYDWDFKDFTEDRLLSLLNHLSYRGLINVSLKIKELRSNHTRENSDVLNHMRQGKNQFEINRNLTNGTPNSAFDRRSIVKVLASSRLKESNVLFDSNTSSFIDSLEAPNTPKILIHKSNSIHSALYSIGGSSLLLKLIEYSSQNLNNKDKKMIDTMLYKSLTLLFSVLNNNWRLNKEFENINGYGLLSILLTRYKEDVNSSLVFNLVQGFDSSKSSETELQRQDLLKVILIHSGYNFVNPYESIIINPIAYRSLVLNFELYYESNTFEFLLYHFQVLISESKYSHINASELSKMKLLRKLLQFFKSPLLSTGQPEKTIVQLSNTFDSILKADTSVETIRTISLFVIYLLYHNPHIYSERISVLALKSLTKILCDSNSSIKVLKKFSRSITIHWILLLLNYKSSNGNTYSKEIVHCGVRLLTRLLKILGPHIIKRFFHVNHGLDILSSFLKDWWKDDEILCLIYLASFGIDLKDVDKSSLTLTEVLTNETFIPRLNQLIMPEFLILLNNLVLNSMNALSIKKGKSLSAPSSPLKGKKGDNDDDLEISYDVLHLINQYAESVNFGIENIKPLSAFYYKKEWLEGAFELLGHLKLSLSWTNFDLLPNFQNAYEKLTKVLSSLFVAKILKSSEFFDIFNGLSDFTKKLILHIIFPRIFEHVNQFVDISNFIFQEKDFLEGTIDILNYYYSAFIGQNYVVGNDDIDTFMACVISIIETNEASKSTNKQYTGIKNLKKYLGEIIVIKLIKISDDSKQGNGRDWSDITQNSEADLQTEAKSFEHGHRLGNFVKWLLYRQMTILRREVLDEAKMSQLISLLLGNFIKLSFEEQSQKAEYIFNLLRSCYMMHQEDFYKTISLISKENDYSECEMLITEFFDNLLTKNDDETLRNLQKYPTFKHIFMKNFHVCIGKYKERATLNVTDMAAVTLNNGGSLGFMNNVYIKNFERDCDQLRASMVNGELIKFSRTEQDKQENMQYFVITYNSLKIEVARLINQEDILNTKSHYILDFIENVDLMRKRMIVENQLSESEKLSYNINIPIKSVETINSEFPSFQEFDYTMTNSDMDALSDAADDNDSYEVIDDVSDVMESEGSSFEDRNRKVIRSLYMGDQIVALWNISQINGLAPIESLMILGTDHLYLIENYLHCENGNVIDAHDAPLELKDPYLQLVNSQSSNYLKVDNGRSHRTKSWGLDKLSCISKRQFLLRDIAIEMFFSDGASILITCLSTKERDSIYSKLFSYASGKGLDNDLLQALQLSSSISTNHALADGTSFFASKLASAFTSGSTSSLLAATKKWKRGEMSNFYYLIIINTLAGRTYNDLTQYPVFPWVIADYTSETLDLSNPKTFRNLSKPMGAQTSGRAKEFQERYEALDSLHDHNAPPFHYGTHYSSAMIVTSFLIRLKPYVQSYLLLQGGKFDHADRLFNSIEKAWNSASRDNTTDVRELTPEFFYLPEFLTNSSNFEFGTLQNGQASNDVALPPWAKGDPKLFIAKNREALESSYVSANLHLWIELIFGHKQSGQEAVNSLNVFHHLSYNGAINLDKINDEVEKRAIIGMINNFGQTPLKIFQKQHPIKEVLNIPNYYMRLVNTDIVPRLIFSSKLKAPIKKLEVSSRRWLGRPACVSSEDDLLIRKTNLLKGNCGSLIINQTTFLNIHSSNITCILQIGHKGFLTASQDGIINVWKCILKPSISLQFQCVLRGHFTEVSSLKFSSSFKIGVSVDIDGMIIIWDFTRFKFVRKIMPPSTVTTPLKVFTSISNDTGNIITIYSSEEKNLLIIYTINGEIILSKYLEAGIISCITFGSINDPMVDTDKYSITNSHIYWSNELIAIVYDSPKRLVNIYELKEDEGNECWALALLDSLDFGSTSIGEITAIELFKQSDIDTEDKLCRGSLKLVIGDSSGKVYSW</sequence>
<dbReference type="Pfam" id="PF14844">
    <property type="entry name" value="PH_BEACH"/>
    <property type="match status" value="1"/>
</dbReference>
<dbReference type="Proteomes" id="UP000000599">
    <property type="component" value="Chromosome G"/>
</dbReference>
<dbReference type="Pfam" id="PF02138">
    <property type="entry name" value="Beach"/>
    <property type="match status" value="1"/>
</dbReference>
<dbReference type="InterPro" id="IPR036372">
    <property type="entry name" value="BEACH_dom_sf"/>
</dbReference>
<evidence type="ECO:0000256" key="2">
    <source>
        <dbReference type="ARBA" id="ARBA00022737"/>
    </source>
</evidence>
<dbReference type="InParanoid" id="B5RUT6"/>
<dbReference type="PROSITE" id="PS50082">
    <property type="entry name" value="WD_REPEATS_2"/>
    <property type="match status" value="1"/>
</dbReference>
<keyword evidence="7" id="KW-1185">Reference proteome</keyword>
<evidence type="ECO:0000313" key="7">
    <source>
        <dbReference type="Proteomes" id="UP000000599"/>
    </source>
</evidence>
<dbReference type="KEGG" id="dha:DEHA2G15576g"/>
<dbReference type="SUPFAM" id="SSF81837">
    <property type="entry name" value="BEACH domain"/>
    <property type="match status" value="1"/>
</dbReference>
<feature type="domain" description="BEACH" evidence="4">
    <location>
        <begin position="1682"/>
        <end position="1976"/>
    </location>
</feature>
<dbReference type="OrthoDB" id="26681at2759"/>
<dbReference type="SMART" id="SM01026">
    <property type="entry name" value="Beach"/>
    <property type="match status" value="1"/>
</dbReference>
<dbReference type="PROSITE" id="PS51783">
    <property type="entry name" value="PH_BEACH"/>
    <property type="match status" value="1"/>
</dbReference>
<dbReference type="GeneID" id="8999221"/>
<dbReference type="InterPro" id="IPR001680">
    <property type="entry name" value="WD40_rpt"/>
</dbReference>
<evidence type="ECO:0000256" key="3">
    <source>
        <dbReference type="PROSITE-ProRule" id="PRU00221"/>
    </source>
</evidence>
<dbReference type="PANTHER" id="PTHR13743:SF123">
    <property type="entry name" value="PROTEIN FAN"/>
    <property type="match status" value="1"/>
</dbReference>